<dbReference type="EMBL" id="MG592469">
    <property type="protein sequence ID" value="AUR87125.1"/>
    <property type="molecule type" value="Genomic_DNA"/>
</dbReference>
<name>A0A2I7R0H2_9VIRU</name>
<evidence type="ECO:0000313" key="2">
    <source>
        <dbReference type="Proteomes" id="UP000269357"/>
    </source>
</evidence>
<sequence>MCIQFPHSRDQMNMATKTNDPTHVIRVSNFNKRVFVYLCRGEYKMPIHPHSYFELTTDTPDKYWIDANVIALDKVSLRIIELSND</sequence>
<accession>A0A2I7R0H2</accession>
<protein>
    <submittedName>
        <fullName evidence="1">Uncharacterized protein</fullName>
    </submittedName>
</protein>
<evidence type="ECO:0000313" key="1">
    <source>
        <dbReference type="EMBL" id="AUR87125.1"/>
    </source>
</evidence>
<dbReference type="Proteomes" id="UP000269357">
    <property type="component" value="Segment"/>
</dbReference>
<reference evidence="1 2" key="1">
    <citation type="submission" date="2017-11" db="EMBL/GenBank/DDBJ databases">
        <title>A major lineage of nontailed dsDNA viruses as unrecognized killers of marine bacteria.</title>
        <authorList>
            <person name="Kauffman K.M."/>
            <person name="Hussain F.A."/>
            <person name="Yang J."/>
            <person name="Arevalo P."/>
            <person name="Brown J.M."/>
            <person name="Chang W.K."/>
            <person name="VanInsberghe D."/>
            <person name="Elsherbini J."/>
            <person name="Cutler M.B."/>
            <person name="Kelly L."/>
            <person name="Polz M.F."/>
        </authorList>
    </citation>
    <scope>NUCLEOTIDE SEQUENCE [LARGE SCALE GENOMIC DNA]</scope>
</reference>
<organism evidence="1 2">
    <name type="scientific">Vibrio phage 1.095.O._10N.286.46.E10</name>
    <dbReference type="NCBI Taxonomy" id="1881401"/>
    <lineage>
        <taxon>Viruses</taxon>
        <taxon>Varidnaviria</taxon>
        <taxon>Abadenavirae</taxon>
        <taxon>Produgelaviricota</taxon>
        <taxon>Belvinaviricetes</taxon>
        <taxon>Vinavirales</taxon>
        <taxon>Autolykiviridae</taxon>
    </lineage>
</organism>
<gene>
    <name evidence="1" type="ORF">NVP1095O_01</name>
</gene>
<proteinExistence type="predicted"/>